<evidence type="ECO:0000256" key="1">
    <source>
        <dbReference type="ARBA" id="ARBA00022729"/>
    </source>
</evidence>
<feature type="compositionally biased region" description="Gly residues" evidence="3">
    <location>
        <begin position="262"/>
        <end position="278"/>
    </location>
</feature>
<dbReference type="Proteomes" id="UP000316252">
    <property type="component" value="Unassembled WGS sequence"/>
</dbReference>
<evidence type="ECO:0000313" key="7">
    <source>
        <dbReference type="Proteomes" id="UP000316252"/>
    </source>
</evidence>
<accession>A0A506XY67</accession>
<name>A0A506XY67_9MICO</name>
<evidence type="ECO:0000313" key="6">
    <source>
        <dbReference type="EMBL" id="TPW74553.1"/>
    </source>
</evidence>
<dbReference type="AlphaFoldDB" id="A0A506XY67"/>
<keyword evidence="1" id="KW-0732">Signal</keyword>
<dbReference type="OrthoDB" id="5242236at2"/>
<dbReference type="InterPro" id="IPR014755">
    <property type="entry name" value="Cu-Rt/internalin_Ig-like"/>
</dbReference>
<dbReference type="EMBL" id="VHQG01000004">
    <property type="protein sequence ID" value="TPW74553.1"/>
    <property type="molecule type" value="Genomic_DNA"/>
</dbReference>
<feature type="transmembrane region" description="Helical" evidence="4">
    <location>
        <begin position="204"/>
        <end position="225"/>
    </location>
</feature>
<feature type="compositionally biased region" description="Basic and acidic residues" evidence="3">
    <location>
        <begin position="230"/>
        <end position="240"/>
    </location>
</feature>
<feature type="domain" description="CopC" evidence="5">
    <location>
        <begin position="53"/>
        <end position="149"/>
    </location>
</feature>
<gene>
    <name evidence="6" type="ORF">FJ657_13210</name>
</gene>
<feature type="region of interest" description="Disordered" evidence="3">
    <location>
        <begin position="230"/>
        <end position="278"/>
    </location>
</feature>
<dbReference type="GO" id="GO:0042597">
    <property type="term" value="C:periplasmic space"/>
    <property type="evidence" value="ECO:0007669"/>
    <property type="project" value="InterPro"/>
</dbReference>
<keyword evidence="4" id="KW-1133">Transmembrane helix</keyword>
<feature type="compositionally biased region" description="Low complexity" evidence="3">
    <location>
        <begin position="171"/>
        <end position="191"/>
    </location>
</feature>
<evidence type="ECO:0000256" key="2">
    <source>
        <dbReference type="ARBA" id="ARBA00023008"/>
    </source>
</evidence>
<reference evidence="6 7" key="1">
    <citation type="submission" date="2019-06" db="EMBL/GenBank/DDBJ databases">
        <authorList>
            <person name="Li F."/>
        </authorList>
    </citation>
    <scope>NUCLEOTIDE SEQUENCE [LARGE SCALE GENOMIC DNA]</scope>
    <source>
        <strain evidence="6 7">10F1D-1</strain>
    </source>
</reference>
<dbReference type="GO" id="GO:0005507">
    <property type="term" value="F:copper ion binding"/>
    <property type="evidence" value="ECO:0007669"/>
    <property type="project" value="InterPro"/>
</dbReference>
<keyword evidence="2" id="KW-0186">Copper</keyword>
<evidence type="ECO:0000259" key="5">
    <source>
        <dbReference type="Pfam" id="PF04234"/>
    </source>
</evidence>
<evidence type="ECO:0000256" key="4">
    <source>
        <dbReference type="SAM" id="Phobius"/>
    </source>
</evidence>
<proteinExistence type="predicted"/>
<dbReference type="GO" id="GO:0046688">
    <property type="term" value="P:response to copper ion"/>
    <property type="evidence" value="ECO:0007669"/>
    <property type="project" value="InterPro"/>
</dbReference>
<comment type="caution">
    <text evidence="6">The sequence shown here is derived from an EMBL/GenBank/DDBJ whole genome shotgun (WGS) entry which is preliminary data.</text>
</comment>
<dbReference type="Pfam" id="PF04234">
    <property type="entry name" value="CopC"/>
    <property type="match status" value="1"/>
</dbReference>
<dbReference type="InterPro" id="IPR007348">
    <property type="entry name" value="CopC_dom"/>
</dbReference>
<evidence type="ECO:0000256" key="3">
    <source>
        <dbReference type="SAM" id="MobiDB-lite"/>
    </source>
</evidence>
<keyword evidence="4" id="KW-0472">Membrane</keyword>
<dbReference type="InterPro" id="IPR014756">
    <property type="entry name" value="Ig_E-set"/>
</dbReference>
<feature type="region of interest" description="Disordered" evidence="3">
    <location>
        <begin position="161"/>
        <end position="194"/>
    </location>
</feature>
<protein>
    <submittedName>
        <fullName evidence="6">Copper resistance protein CopC</fullName>
    </submittedName>
</protein>
<organism evidence="6 7">
    <name type="scientific">Schumannella soli</name>
    <dbReference type="NCBI Taxonomy" id="2590779"/>
    <lineage>
        <taxon>Bacteria</taxon>
        <taxon>Bacillati</taxon>
        <taxon>Actinomycetota</taxon>
        <taxon>Actinomycetes</taxon>
        <taxon>Micrococcales</taxon>
        <taxon>Microbacteriaceae</taxon>
        <taxon>Schumannella</taxon>
    </lineage>
</organism>
<sequence>MIGVSRASRTTGRATSRRPAGPRALAVIAASALVAALGLAGAVLGVAAPASAHNRVTATVPAADSTVTTLPETFSITTDLALLDLQGGGKGFAVRVEGPDGWSYCPAEPTIVDNVMSVPAVLGGSGAYTLTWQLVSADGHTVSGDFEFSWQAPADYVVPKPGADGNPACTADAADQADADGSASSAPSGPAVGQDGAQVPLGDVLWIGGAILAVLVAGGVTLLLLTRKPRGERTGDDGTTRDSGGAGSDSVSDGRDADDGSSGSGGPGGSDSGGGSSD</sequence>
<dbReference type="SUPFAM" id="SSF81296">
    <property type="entry name" value="E set domains"/>
    <property type="match status" value="1"/>
</dbReference>
<keyword evidence="4" id="KW-0812">Transmembrane</keyword>
<keyword evidence="7" id="KW-1185">Reference proteome</keyword>
<dbReference type="Gene3D" id="2.60.40.1220">
    <property type="match status" value="1"/>
</dbReference>